<protein>
    <submittedName>
        <fullName evidence="3">Uncharacterized protein</fullName>
    </submittedName>
</protein>
<keyword evidence="1" id="KW-0175">Coiled coil</keyword>
<sequence length="576" mass="66770">MSKPKIQKDSPDVALRYMHWLAQMIDMIKPTNLFLILGRAGAKTVQILSKRFMDISKEMPGAFVSVSADTYMNAIKNILPNIIKGWELNGWIEGIHFVVDKRPPKHFKKPHKSVLNWKHTLTTYHGTHFKIISQDRPSAGAGDSYQHNAGDEAKYLNEKKLNKISQASRGEYVRYHKSPYYLGSTFTTDMPNTNLGEHDWILSMEENMDNEQIKLILQVAFILNDEKIKLVKKQRELQDHPSDSEIRKDIKNIERNIKRWKARYNKVRKNSTFFYIGSSYVNADILTESYFVSQFEKGNFKELATALLSITPQLEKGLMFYPNLSERNFYSDGFTYKRIDKSSYASLQLEAESSLDLKYINHNLYLEGGFDSGNMCSLVVGQELNNVRRALKEFYTLPPNFIKQLGQQFVEYFKHHQTKELILWHDRATNKYKRVGEDHASKLKYAIEKDAEGNSTGWTVVLKNRNQATIYQETEYELALQLFSGENNELPQILIDKHNCPNLKSSLERAQKIERVDREGNKTIHKDKSSEKLPDERLPSESTNFSDAFKYFICTPENLEKIEENPLSFIGNPTIK</sequence>
<accession>A0ABV6QDX7</accession>
<feature type="coiled-coil region" evidence="1">
    <location>
        <begin position="243"/>
        <end position="270"/>
    </location>
</feature>
<evidence type="ECO:0000313" key="3">
    <source>
        <dbReference type="EMBL" id="MFC0605895.1"/>
    </source>
</evidence>
<feature type="compositionally biased region" description="Basic and acidic residues" evidence="2">
    <location>
        <begin position="515"/>
        <end position="539"/>
    </location>
</feature>
<organism evidence="3 4">
    <name type="scientific">Winogradskyella pulchriflava</name>
    <dbReference type="NCBI Taxonomy" id="1110688"/>
    <lineage>
        <taxon>Bacteria</taxon>
        <taxon>Pseudomonadati</taxon>
        <taxon>Bacteroidota</taxon>
        <taxon>Flavobacteriia</taxon>
        <taxon>Flavobacteriales</taxon>
        <taxon>Flavobacteriaceae</taxon>
        <taxon>Winogradskyella</taxon>
    </lineage>
</organism>
<gene>
    <name evidence="3" type="ORF">ACFFGA_15140</name>
</gene>
<dbReference type="RefSeq" id="WP_386065304.1">
    <property type="nucleotide sequence ID" value="NZ_JBHLTQ010000018.1"/>
</dbReference>
<evidence type="ECO:0000313" key="4">
    <source>
        <dbReference type="Proteomes" id="UP001589832"/>
    </source>
</evidence>
<proteinExistence type="predicted"/>
<evidence type="ECO:0000256" key="2">
    <source>
        <dbReference type="SAM" id="MobiDB-lite"/>
    </source>
</evidence>
<reference evidence="3 4" key="1">
    <citation type="submission" date="2024-09" db="EMBL/GenBank/DDBJ databases">
        <authorList>
            <person name="Sun Q."/>
            <person name="Mori K."/>
        </authorList>
    </citation>
    <scope>NUCLEOTIDE SEQUENCE [LARGE SCALE GENOMIC DNA]</scope>
    <source>
        <strain evidence="3 4">NCAIM B.02481</strain>
    </source>
</reference>
<dbReference type="EMBL" id="JBHLTQ010000018">
    <property type="protein sequence ID" value="MFC0605895.1"/>
    <property type="molecule type" value="Genomic_DNA"/>
</dbReference>
<feature type="region of interest" description="Disordered" evidence="2">
    <location>
        <begin position="515"/>
        <end position="541"/>
    </location>
</feature>
<name>A0ABV6QDX7_9FLAO</name>
<evidence type="ECO:0000256" key="1">
    <source>
        <dbReference type="SAM" id="Coils"/>
    </source>
</evidence>
<comment type="caution">
    <text evidence="3">The sequence shown here is derived from an EMBL/GenBank/DDBJ whole genome shotgun (WGS) entry which is preliminary data.</text>
</comment>
<dbReference type="Proteomes" id="UP001589832">
    <property type="component" value="Unassembled WGS sequence"/>
</dbReference>
<keyword evidence="4" id="KW-1185">Reference proteome</keyword>